<dbReference type="AlphaFoldDB" id="A0A2K1P095"/>
<proteinExistence type="predicted"/>
<dbReference type="InterPro" id="IPR013324">
    <property type="entry name" value="RNA_pol_sigma_r3/r4-like"/>
</dbReference>
<name>A0A2K1P095_9BACT</name>
<organism evidence="1 2">
    <name type="scientific">Petrotoga olearia DSM 13574</name>
    <dbReference type="NCBI Taxonomy" id="1122955"/>
    <lineage>
        <taxon>Bacteria</taxon>
        <taxon>Thermotogati</taxon>
        <taxon>Thermotogota</taxon>
        <taxon>Thermotogae</taxon>
        <taxon>Petrotogales</taxon>
        <taxon>Petrotogaceae</taxon>
        <taxon>Petrotoga</taxon>
    </lineage>
</organism>
<dbReference type="Gene3D" id="1.10.10.60">
    <property type="entry name" value="Homeodomain-like"/>
    <property type="match status" value="1"/>
</dbReference>
<evidence type="ECO:0000313" key="1">
    <source>
        <dbReference type="EMBL" id="PNR96199.1"/>
    </source>
</evidence>
<dbReference type="RefSeq" id="WP_103067222.1">
    <property type="nucleotide sequence ID" value="NZ_AZRL01000016.1"/>
</dbReference>
<evidence type="ECO:0008006" key="3">
    <source>
        <dbReference type="Google" id="ProtNLM"/>
    </source>
</evidence>
<sequence>MIEKVQYNYIRFLYFNKHKSQREIAKEMGIHRATVKRAIKNPEQKYHMNVDRDKPVNGDFEKRIKHLLEYNSNQPKNQKLTKRRIYELICEEGYKGSYSSFTYQAREIEEKLGINSHSKC</sequence>
<accession>A0A2K1P095</accession>
<reference evidence="1 2" key="1">
    <citation type="submission" date="2013-12" db="EMBL/GenBank/DDBJ databases">
        <title>Comparative genomics of Petrotoga isolates.</title>
        <authorList>
            <person name="Nesbo C.L."/>
            <person name="Charchuk R."/>
            <person name="Chow K."/>
        </authorList>
    </citation>
    <scope>NUCLEOTIDE SEQUENCE [LARGE SCALE GENOMIC DNA]</scope>
    <source>
        <strain evidence="1 2">DSM 13574</strain>
    </source>
</reference>
<dbReference type="OrthoDB" id="3193769at2"/>
<gene>
    <name evidence="1" type="ORF">X929_06685</name>
</gene>
<protein>
    <recommendedName>
        <fullName evidence="3">Transposase IS30-like HTH domain-containing protein</fullName>
    </recommendedName>
</protein>
<dbReference type="SUPFAM" id="SSF88659">
    <property type="entry name" value="Sigma3 and sigma4 domains of RNA polymerase sigma factors"/>
    <property type="match status" value="1"/>
</dbReference>
<dbReference type="EMBL" id="AZRL01000016">
    <property type="protein sequence ID" value="PNR96199.1"/>
    <property type="molecule type" value="Genomic_DNA"/>
</dbReference>
<evidence type="ECO:0000313" key="2">
    <source>
        <dbReference type="Proteomes" id="UP000236434"/>
    </source>
</evidence>
<dbReference type="Proteomes" id="UP000236434">
    <property type="component" value="Unassembled WGS sequence"/>
</dbReference>
<comment type="caution">
    <text evidence="1">The sequence shown here is derived from an EMBL/GenBank/DDBJ whole genome shotgun (WGS) entry which is preliminary data.</text>
</comment>